<feature type="region of interest" description="Disordered" evidence="1">
    <location>
        <begin position="200"/>
        <end position="279"/>
    </location>
</feature>
<reference evidence="2" key="1">
    <citation type="submission" date="2020-11" db="EMBL/GenBank/DDBJ databases">
        <title>Adaptations for nitrogen fixation in a non-lichenized fungal sporocarp promotes dispersal by wood-feeding termites.</title>
        <authorList>
            <consortium name="DOE Joint Genome Institute"/>
            <person name="Koch R.A."/>
            <person name="Yoon G."/>
            <person name="Arayal U."/>
            <person name="Lail K."/>
            <person name="Amirebrahimi M."/>
            <person name="Labutti K."/>
            <person name="Lipzen A."/>
            <person name="Riley R."/>
            <person name="Barry K."/>
            <person name="Henrissat B."/>
            <person name="Grigoriev I.V."/>
            <person name="Herr J.R."/>
            <person name="Aime M.C."/>
        </authorList>
    </citation>
    <scope>NUCLEOTIDE SEQUENCE</scope>
    <source>
        <strain evidence="2">MCA 3950</strain>
    </source>
</reference>
<keyword evidence="3" id="KW-1185">Reference proteome</keyword>
<feature type="compositionally biased region" description="Polar residues" evidence="1">
    <location>
        <begin position="30"/>
        <end position="39"/>
    </location>
</feature>
<name>A0A9P7VH56_9AGAR</name>
<dbReference type="EMBL" id="MU250581">
    <property type="protein sequence ID" value="KAG7439874.1"/>
    <property type="molecule type" value="Genomic_DNA"/>
</dbReference>
<organism evidence="2 3">
    <name type="scientific">Guyanagaster necrorhizus</name>
    <dbReference type="NCBI Taxonomy" id="856835"/>
    <lineage>
        <taxon>Eukaryota</taxon>
        <taxon>Fungi</taxon>
        <taxon>Dikarya</taxon>
        <taxon>Basidiomycota</taxon>
        <taxon>Agaricomycotina</taxon>
        <taxon>Agaricomycetes</taxon>
        <taxon>Agaricomycetidae</taxon>
        <taxon>Agaricales</taxon>
        <taxon>Marasmiineae</taxon>
        <taxon>Physalacriaceae</taxon>
        <taxon>Guyanagaster</taxon>
    </lineage>
</organism>
<dbReference type="Proteomes" id="UP000812287">
    <property type="component" value="Unassembled WGS sequence"/>
</dbReference>
<feature type="compositionally biased region" description="Low complexity" evidence="1">
    <location>
        <begin position="256"/>
        <end position="275"/>
    </location>
</feature>
<sequence length="299" mass="33019">MFKHFYPARVKDPWENEKGTIETREYHSSKGANQATAETGPSELYINISSPPSKPQEFSSFQRPVEWLSLREELPTISPFSDVVMYQNHSHPRQLSRHHVPTTNQYGTAPALTQPYRNPPPTSAYAPAQGIPAYPPVQSHHSNHTYAHPSDSHRHPLPNGGNVQASSPHHQHHNSNPPRQEQSNALVTYDPAVAARNRAAANAGNDHSTAVVPYNHGRNQASARAPYTGSHARPNRVNTDARAHRSPRPQRHRTSSDVSASSTSSPSSASSVGSSTRTRQGRVRVYIPARGANLYMVFH</sequence>
<dbReference type="AlphaFoldDB" id="A0A9P7VH56"/>
<accession>A0A9P7VH56</accession>
<feature type="region of interest" description="Disordered" evidence="1">
    <location>
        <begin position="13"/>
        <end position="43"/>
    </location>
</feature>
<feature type="compositionally biased region" description="Basic residues" evidence="1">
    <location>
        <begin position="91"/>
        <end position="100"/>
    </location>
</feature>
<comment type="caution">
    <text evidence="2">The sequence shown here is derived from an EMBL/GenBank/DDBJ whole genome shotgun (WGS) entry which is preliminary data.</text>
</comment>
<evidence type="ECO:0000313" key="3">
    <source>
        <dbReference type="Proteomes" id="UP000812287"/>
    </source>
</evidence>
<evidence type="ECO:0000256" key="1">
    <source>
        <dbReference type="SAM" id="MobiDB-lite"/>
    </source>
</evidence>
<feature type="compositionally biased region" description="Basic and acidic residues" evidence="1">
    <location>
        <begin position="13"/>
        <end position="28"/>
    </location>
</feature>
<dbReference type="GeneID" id="66101949"/>
<gene>
    <name evidence="2" type="ORF">BT62DRAFT_1081266</name>
</gene>
<feature type="compositionally biased region" description="Basic residues" evidence="1">
    <location>
        <begin position="244"/>
        <end position="253"/>
    </location>
</feature>
<proteinExistence type="predicted"/>
<dbReference type="RefSeq" id="XP_043033374.1">
    <property type="nucleotide sequence ID" value="XM_043179655.1"/>
</dbReference>
<feature type="region of interest" description="Disordered" evidence="1">
    <location>
        <begin position="91"/>
        <end position="182"/>
    </location>
</feature>
<evidence type="ECO:0000313" key="2">
    <source>
        <dbReference type="EMBL" id="KAG7439874.1"/>
    </source>
</evidence>
<dbReference type="OrthoDB" id="3068777at2759"/>
<protein>
    <submittedName>
        <fullName evidence="2">Uncharacterized protein</fullName>
    </submittedName>
</protein>